<evidence type="ECO:0000313" key="3">
    <source>
        <dbReference type="Proteomes" id="UP000271098"/>
    </source>
</evidence>
<reference evidence="2 3" key="2">
    <citation type="submission" date="2018-11" db="EMBL/GenBank/DDBJ databases">
        <authorList>
            <consortium name="Pathogen Informatics"/>
        </authorList>
    </citation>
    <scope>NUCLEOTIDE SEQUENCE [LARGE SCALE GENOMIC DNA]</scope>
</reference>
<name>A0A183EK56_9BILA</name>
<evidence type="ECO:0000313" key="2">
    <source>
        <dbReference type="EMBL" id="VDN38057.1"/>
    </source>
</evidence>
<dbReference type="WBParaSite" id="GPUH_0002137301-mRNA-1">
    <property type="protein sequence ID" value="GPUH_0002137301-mRNA-1"/>
    <property type="gene ID" value="GPUH_0002137301"/>
</dbReference>
<feature type="compositionally biased region" description="Polar residues" evidence="1">
    <location>
        <begin position="9"/>
        <end position="21"/>
    </location>
</feature>
<evidence type="ECO:0000313" key="4">
    <source>
        <dbReference type="WBParaSite" id="GPUH_0002137301-mRNA-1"/>
    </source>
</evidence>
<keyword evidence="3" id="KW-1185">Reference proteome</keyword>
<evidence type="ECO:0000256" key="1">
    <source>
        <dbReference type="SAM" id="MobiDB-lite"/>
    </source>
</evidence>
<accession>A0A183EK56</accession>
<dbReference type="Proteomes" id="UP000271098">
    <property type="component" value="Unassembled WGS sequence"/>
</dbReference>
<dbReference type="EMBL" id="UYRT01092389">
    <property type="protein sequence ID" value="VDN38057.1"/>
    <property type="molecule type" value="Genomic_DNA"/>
</dbReference>
<reference evidence="4" key="1">
    <citation type="submission" date="2016-06" db="UniProtKB">
        <authorList>
            <consortium name="WormBaseParasite"/>
        </authorList>
    </citation>
    <scope>IDENTIFICATION</scope>
</reference>
<gene>
    <name evidence="2" type="ORF">GPUH_LOCUS21347</name>
</gene>
<proteinExistence type="predicted"/>
<organism evidence="4">
    <name type="scientific">Gongylonema pulchrum</name>
    <dbReference type="NCBI Taxonomy" id="637853"/>
    <lineage>
        <taxon>Eukaryota</taxon>
        <taxon>Metazoa</taxon>
        <taxon>Ecdysozoa</taxon>
        <taxon>Nematoda</taxon>
        <taxon>Chromadorea</taxon>
        <taxon>Rhabditida</taxon>
        <taxon>Spirurina</taxon>
        <taxon>Spiruromorpha</taxon>
        <taxon>Spiruroidea</taxon>
        <taxon>Gongylonematidae</taxon>
        <taxon>Gongylonema</taxon>
    </lineage>
</organism>
<sequence length="62" mass="6987">MEICDESKSQTPMPQQNGPTQSVHASLLDYLSSMDIAQQLLIFHTHLFEATDDIELITQVLL</sequence>
<feature type="region of interest" description="Disordered" evidence="1">
    <location>
        <begin position="1"/>
        <end position="21"/>
    </location>
</feature>
<dbReference type="OrthoDB" id="21144at2759"/>
<dbReference type="AlphaFoldDB" id="A0A183EK56"/>
<protein>
    <submittedName>
        <fullName evidence="2 4">Uncharacterized protein</fullName>
    </submittedName>
</protein>